<dbReference type="Proteomes" id="UP000011135">
    <property type="component" value="Unassembled WGS sequence"/>
</dbReference>
<sequence length="45" mass="4603">MINPINGIAAIRMVIIQSLTDIASVLGFTPAGESNVVSIGDISFG</sequence>
<evidence type="ECO:0000313" key="1">
    <source>
        <dbReference type="EMBL" id="ELR71031.1"/>
    </source>
</evidence>
<gene>
    <name evidence="1" type="ORF">C900_03161</name>
</gene>
<comment type="caution">
    <text evidence="1">The sequence shown here is derived from an EMBL/GenBank/DDBJ whole genome shotgun (WGS) entry which is preliminary data.</text>
</comment>
<dbReference type="AlphaFoldDB" id="L8JPZ2"/>
<proteinExistence type="predicted"/>
<keyword evidence="2" id="KW-1185">Reference proteome</keyword>
<accession>L8JPZ2</accession>
<name>L8JPZ2_9BACT</name>
<organism evidence="1 2">
    <name type="scientific">Fulvivirga imtechensis AK7</name>
    <dbReference type="NCBI Taxonomy" id="1237149"/>
    <lineage>
        <taxon>Bacteria</taxon>
        <taxon>Pseudomonadati</taxon>
        <taxon>Bacteroidota</taxon>
        <taxon>Cytophagia</taxon>
        <taxon>Cytophagales</taxon>
        <taxon>Fulvivirgaceae</taxon>
        <taxon>Fulvivirga</taxon>
    </lineage>
</organism>
<dbReference type="EMBL" id="AMZN01000046">
    <property type="protein sequence ID" value="ELR71031.1"/>
    <property type="molecule type" value="Genomic_DNA"/>
</dbReference>
<evidence type="ECO:0000313" key="2">
    <source>
        <dbReference type="Proteomes" id="UP000011135"/>
    </source>
</evidence>
<protein>
    <submittedName>
        <fullName evidence="1">Uncharacterized protein</fullName>
    </submittedName>
</protein>
<reference evidence="1 2" key="1">
    <citation type="submission" date="2012-12" db="EMBL/GenBank/DDBJ databases">
        <title>Genome assembly of Fulvivirga imtechensis AK7.</title>
        <authorList>
            <person name="Nupur N."/>
            <person name="Khatri I."/>
            <person name="Kumar R."/>
            <person name="Subramanian S."/>
            <person name="Pinnaka A."/>
        </authorList>
    </citation>
    <scope>NUCLEOTIDE SEQUENCE [LARGE SCALE GENOMIC DNA]</scope>
    <source>
        <strain evidence="1 2">AK7</strain>
    </source>
</reference>